<dbReference type="HAMAP" id="MF_00208">
    <property type="entry name" value="MurE"/>
    <property type="match status" value="1"/>
</dbReference>
<dbReference type="InterPro" id="IPR013221">
    <property type="entry name" value="Mur_ligase_cen"/>
</dbReference>
<evidence type="ECO:0000256" key="1">
    <source>
        <dbReference type="ARBA" id="ARBA00004752"/>
    </source>
</evidence>
<comment type="cofactor">
    <cofactor evidence="12">
        <name>Mg(2+)</name>
        <dbReference type="ChEBI" id="CHEBI:18420"/>
    </cofactor>
</comment>
<comment type="caution">
    <text evidence="17">The sequence shown here is derived from an EMBL/GenBank/DDBJ whole genome shotgun (WGS) entry which is preliminary data.</text>
</comment>
<evidence type="ECO:0000313" key="18">
    <source>
        <dbReference type="Proteomes" id="UP001280629"/>
    </source>
</evidence>
<evidence type="ECO:0000256" key="9">
    <source>
        <dbReference type="ARBA" id="ARBA00022984"/>
    </source>
</evidence>
<dbReference type="PANTHER" id="PTHR23135">
    <property type="entry name" value="MUR LIGASE FAMILY MEMBER"/>
    <property type="match status" value="1"/>
</dbReference>
<proteinExistence type="inferred from homology"/>
<comment type="similarity">
    <text evidence="2 12">Belongs to the MurCDEF family. MurE subfamily.</text>
</comment>
<dbReference type="GO" id="GO:0008765">
    <property type="term" value="F:UDP-N-acetylmuramoylalanyl-D-glutamate-2,6-diaminopimelate ligase activity"/>
    <property type="evidence" value="ECO:0007669"/>
    <property type="project" value="UniProtKB-EC"/>
</dbReference>
<dbReference type="InterPro" id="IPR018109">
    <property type="entry name" value="Folylpolyglutamate_synth_CS"/>
</dbReference>
<feature type="binding site" evidence="12">
    <location>
        <begin position="153"/>
        <end position="154"/>
    </location>
    <ligand>
        <name>UDP-N-acetyl-alpha-D-muramoyl-L-alanyl-D-glutamate</name>
        <dbReference type="ChEBI" id="CHEBI:83900"/>
    </ligand>
</feature>
<dbReference type="PROSITE" id="PS01011">
    <property type="entry name" value="FOLYLPOLYGLU_SYNT_1"/>
    <property type="match status" value="1"/>
</dbReference>
<feature type="domain" description="Mur ligase C-terminal" evidence="15">
    <location>
        <begin position="335"/>
        <end position="461"/>
    </location>
</feature>
<dbReference type="NCBIfam" id="NF001126">
    <property type="entry name" value="PRK00139.1-4"/>
    <property type="match status" value="1"/>
</dbReference>
<feature type="binding site" evidence="12">
    <location>
        <position position="188"/>
    </location>
    <ligand>
        <name>UDP-N-acetyl-alpha-D-muramoyl-L-alanyl-D-glutamate</name>
        <dbReference type="ChEBI" id="CHEBI:83900"/>
    </ligand>
</feature>
<keyword evidence="5 12" id="KW-0132">Cell division</keyword>
<dbReference type="Pfam" id="PF02875">
    <property type="entry name" value="Mur_ligase_C"/>
    <property type="match status" value="1"/>
</dbReference>
<evidence type="ECO:0000313" key="17">
    <source>
        <dbReference type="EMBL" id="MDW0109402.1"/>
    </source>
</evidence>
<keyword evidence="7 12" id="KW-0067">ATP-binding</keyword>
<evidence type="ECO:0000256" key="4">
    <source>
        <dbReference type="ARBA" id="ARBA00022598"/>
    </source>
</evidence>
<evidence type="ECO:0000256" key="2">
    <source>
        <dbReference type="ARBA" id="ARBA00005898"/>
    </source>
</evidence>
<dbReference type="PANTHER" id="PTHR23135:SF4">
    <property type="entry name" value="UDP-N-ACETYLMURAMOYL-L-ALANYL-D-GLUTAMATE--2,6-DIAMINOPIMELATE LIGASE MURE HOMOLOG, CHLOROPLASTIC"/>
    <property type="match status" value="1"/>
</dbReference>
<evidence type="ECO:0000256" key="13">
    <source>
        <dbReference type="RuleBase" id="RU004135"/>
    </source>
</evidence>
<dbReference type="SUPFAM" id="SSF53244">
    <property type="entry name" value="MurD-like peptide ligases, peptide-binding domain"/>
    <property type="match status" value="1"/>
</dbReference>
<comment type="pathway">
    <text evidence="1 12 13">Cell wall biogenesis; peptidoglycan biosynthesis.</text>
</comment>
<dbReference type="Proteomes" id="UP001280629">
    <property type="component" value="Unassembled WGS sequence"/>
</dbReference>
<keyword evidence="3 12" id="KW-0963">Cytoplasm</keyword>
<evidence type="ECO:0000256" key="3">
    <source>
        <dbReference type="ARBA" id="ARBA00022490"/>
    </source>
</evidence>
<dbReference type="Pfam" id="PF08245">
    <property type="entry name" value="Mur_ligase_M"/>
    <property type="match status" value="1"/>
</dbReference>
<comment type="function">
    <text evidence="12">Catalyzes the addition of an amino acid to the nucleotide precursor UDP-N-acetylmuramoyl-L-alanyl-D-glutamate (UMAG) in the biosynthesis of bacterial cell-wall peptidoglycan.</text>
</comment>
<reference evidence="17 18" key="1">
    <citation type="submission" date="2023-06" db="EMBL/GenBank/DDBJ databases">
        <title>Sporosarcina sp. nov., isolated from Korean traditional fermented seafood 'Jeotgal'.</title>
        <authorList>
            <person name="Yang A.-I."/>
            <person name="Shin N.-R."/>
        </authorList>
    </citation>
    <scope>NUCLEOTIDE SEQUENCE [LARGE SCALE GENOMIC DNA]</scope>
    <source>
        <strain evidence="17 18">KCTC3840</strain>
    </source>
</reference>
<comment type="caution">
    <text evidence="12">Lacks conserved residue(s) required for the propagation of feature annotation.</text>
</comment>
<dbReference type="EMBL" id="JAUBDH010000002">
    <property type="protein sequence ID" value="MDW0109402.1"/>
    <property type="molecule type" value="Genomic_DNA"/>
</dbReference>
<feature type="binding site" evidence="12">
    <location>
        <position position="180"/>
    </location>
    <ligand>
        <name>UDP-N-acetyl-alpha-D-muramoyl-L-alanyl-D-glutamate</name>
        <dbReference type="ChEBI" id="CHEBI:83900"/>
    </ligand>
</feature>
<keyword evidence="4 12" id="KW-0436">Ligase</keyword>
<keyword evidence="12" id="KW-0460">Magnesium</keyword>
<evidence type="ECO:0000256" key="12">
    <source>
        <dbReference type="HAMAP-Rule" id="MF_00208"/>
    </source>
</evidence>
<dbReference type="EC" id="6.3.2.-" evidence="12"/>
<evidence type="ECO:0000256" key="7">
    <source>
        <dbReference type="ARBA" id="ARBA00022840"/>
    </source>
</evidence>
<evidence type="ECO:0000259" key="14">
    <source>
        <dbReference type="Pfam" id="PF01225"/>
    </source>
</evidence>
<evidence type="ECO:0000256" key="10">
    <source>
        <dbReference type="ARBA" id="ARBA00023306"/>
    </source>
</evidence>
<keyword evidence="8 12" id="KW-0133">Cell shape</keyword>
<dbReference type="Gene3D" id="3.40.1390.10">
    <property type="entry name" value="MurE/MurF, N-terminal domain"/>
    <property type="match status" value="1"/>
</dbReference>
<evidence type="ECO:0000259" key="15">
    <source>
        <dbReference type="Pfam" id="PF02875"/>
    </source>
</evidence>
<dbReference type="Gene3D" id="3.40.1190.10">
    <property type="entry name" value="Mur-like, catalytic domain"/>
    <property type="match status" value="1"/>
</dbReference>
<dbReference type="InterPro" id="IPR005761">
    <property type="entry name" value="UDP-N-AcMur-Glu-dNH2Pim_ligase"/>
</dbReference>
<evidence type="ECO:0000256" key="8">
    <source>
        <dbReference type="ARBA" id="ARBA00022960"/>
    </source>
</evidence>
<evidence type="ECO:0000259" key="16">
    <source>
        <dbReference type="Pfam" id="PF08245"/>
    </source>
</evidence>
<keyword evidence="9 12" id="KW-0573">Peptidoglycan synthesis</keyword>
<dbReference type="Gene3D" id="3.90.190.20">
    <property type="entry name" value="Mur ligase, C-terminal domain"/>
    <property type="match status" value="1"/>
</dbReference>
<dbReference type="InterPro" id="IPR035911">
    <property type="entry name" value="MurE/MurF_N"/>
</dbReference>
<comment type="PTM">
    <text evidence="12">Carboxylation is probably crucial for Mg(2+) binding and, consequently, for the gamma-phosphate positioning of ATP.</text>
</comment>
<feature type="binding site" evidence="12">
    <location>
        <position position="30"/>
    </location>
    <ligand>
        <name>UDP-N-acetyl-alpha-D-muramoyl-L-alanyl-D-glutamate</name>
        <dbReference type="ChEBI" id="CHEBI:83900"/>
    </ligand>
</feature>
<organism evidence="17 18">
    <name type="scientific">Sporosarcina aquimarina</name>
    <dbReference type="NCBI Taxonomy" id="114975"/>
    <lineage>
        <taxon>Bacteria</taxon>
        <taxon>Bacillati</taxon>
        <taxon>Bacillota</taxon>
        <taxon>Bacilli</taxon>
        <taxon>Bacillales</taxon>
        <taxon>Caryophanaceae</taxon>
        <taxon>Sporosarcina</taxon>
    </lineage>
</organism>
<feature type="domain" description="Mur ligase central" evidence="16">
    <location>
        <begin position="109"/>
        <end position="312"/>
    </location>
</feature>
<comment type="subcellular location">
    <subcellularLocation>
        <location evidence="12 13">Cytoplasm</location>
    </subcellularLocation>
</comment>
<dbReference type="Pfam" id="PF01225">
    <property type="entry name" value="Mur_ligase"/>
    <property type="match status" value="1"/>
</dbReference>
<feature type="binding site" evidence="12">
    <location>
        <begin position="111"/>
        <end position="117"/>
    </location>
    <ligand>
        <name>ATP</name>
        <dbReference type="ChEBI" id="CHEBI:30616"/>
    </ligand>
</feature>
<feature type="binding site" evidence="12">
    <location>
        <position position="152"/>
    </location>
    <ligand>
        <name>UDP-N-acetyl-alpha-D-muramoyl-L-alanyl-D-glutamate</name>
        <dbReference type="ChEBI" id="CHEBI:83900"/>
    </ligand>
</feature>
<keyword evidence="10 12" id="KW-0131">Cell cycle</keyword>
<feature type="modified residue" description="N6-carboxylysine" evidence="12">
    <location>
        <position position="220"/>
    </location>
</feature>
<evidence type="ECO:0000256" key="11">
    <source>
        <dbReference type="ARBA" id="ARBA00023316"/>
    </source>
</evidence>
<evidence type="ECO:0000256" key="6">
    <source>
        <dbReference type="ARBA" id="ARBA00022741"/>
    </source>
</evidence>
<keyword evidence="11 12" id="KW-0961">Cell wall biogenesis/degradation</keyword>
<feature type="domain" description="Mur ligase N-terminal catalytic" evidence="14">
    <location>
        <begin position="23"/>
        <end position="92"/>
    </location>
</feature>
<dbReference type="SUPFAM" id="SSF63418">
    <property type="entry name" value="MurE/MurF N-terminal domain"/>
    <property type="match status" value="1"/>
</dbReference>
<protein>
    <recommendedName>
        <fullName evidence="12">UDP-N-acetylmuramyl-tripeptide synthetase</fullName>
        <ecNumber evidence="12">6.3.2.-</ecNumber>
    </recommendedName>
    <alternativeName>
        <fullName evidence="12">UDP-MurNAc-tripeptide synthetase</fullName>
    </alternativeName>
</protein>
<dbReference type="InterPro" id="IPR036615">
    <property type="entry name" value="Mur_ligase_C_dom_sf"/>
</dbReference>
<evidence type="ECO:0000256" key="5">
    <source>
        <dbReference type="ARBA" id="ARBA00022618"/>
    </source>
</evidence>
<name>A0ABU4G166_9BACL</name>
<accession>A0ABU4G166</accession>
<sequence>MNTKQLLAILPVKQLVGQLPEEITDLTADSRAISAGGMFVCIEGFTVDGHNYVKQAEEAGARVIVASKPIKVDSERIAVIYVDNTSRAISLLASVWCEYPSKKMTMIGVTGTNGKTSVSNIIHGILMGAGERSAVSGTIGFNLDGVLYETENTTADVLTTQKMIRQAVEEGCDTMTMEVSSHGLVEGRLAGTEFDIAIFMNLTHDHLDFHGTMESYGNAKGLLFAQLGQDLEKRKVAVLNADDPWHSKMKEMTSYPAFTFGIHSDAMFRATDIDLRTDGTTFTLDTPEGNYTVEMRMIGEFSVSNALAAITALYAKGLAIPDIIEPLRYLAPIKGRMERVETDLPLTIYVDYAHSADAIEKAIAAVLPYKPAQSKLIFIIGTGGNRDRKKRPVMAEKASAADYVILTTDDPRDEPYDSITSELASGMTHDQFACIGDREAAVRHAIEVADAGDIIIFAGKGHEDFQIIGSTKYPHSDASIALEEAEKKFGKGLIGK</sequence>
<dbReference type="RefSeq" id="WP_317934903.1">
    <property type="nucleotide sequence ID" value="NZ_JAUBDH010000002.1"/>
</dbReference>
<gene>
    <name evidence="12" type="primary">murE</name>
    <name evidence="17" type="ORF">QT716_04950</name>
</gene>
<dbReference type="InterPro" id="IPR004101">
    <property type="entry name" value="Mur_ligase_C"/>
</dbReference>
<dbReference type="NCBIfam" id="TIGR01085">
    <property type="entry name" value="murE"/>
    <property type="match status" value="1"/>
</dbReference>
<keyword evidence="6 12" id="KW-0547">Nucleotide-binding</keyword>
<dbReference type="SUPFAM" id="SSF53623">
    <property type="entry name" value="MurD-like peptide ligases, catalytic domain"/>
    <property type="match status" value="1"/>
</dbReference>
<dbReference type="InterPro" id="IPR036565">
    <property type="entry name" value="Mur-like_cat_sf"/>
</dbReference>
<dbReference type="InterPro" id="IPR000713">
    <property type="entry name" value="Mur_ligase_N"/>
</dbReference>
<keyword evidence="18" id="KW-1185">Reference proteome</keyword>